<dbReference type="STRING" id="624147.SAMN04487970_105140"/>
<evidence type="ECO:0000256" key="3">
    <source>
        <dbReference type="ARBA" id="ARBA00022989"/>
    </source>
</evidence>
<feature type="transmembrane region" description="Helical" evidence="5">
    <location>
        <begin position="30"/>
        <end position="46"/>
    </location>
</feature>
<dbReference type="Proteomes" id="UP000198601">
    <property type="component" value="Unassembled WGS sequence"/>
</dbReference>
<gene>
    <name evidence="7" type="ORF">SAMN04487970_105140</name>
</gene>
<dbReference type="EMBL" id="FMTT01000051">
    <property type="protein sequence ID" value="SCW80383.1"/>
    <property type="molecule type" value="Genomic_DNA"/>
</dbReference>
<keyword evidence="8" id="KW-1185">Reference proteome</keyword>
<evidence type="ECO:0000256" key="2">
    <source>
        <dbReference type="ARBA" id="ARBA00022692"/>
    </source>
</evidence>
<name>A0A1G4TG30_9BACL</name>
<keyword evidence="3 5" id="KW-1133">Transmembrane helix</keyword>
<comment type="subcellular location">
    <subcellularLocation>
        <location evidence="1">Membrane</location>
        <topology evidence="1">Multi-pass membrane protein</topology>
    </subcellularLocation>
</comment>
<evidence type="ECO:0000256" key="1">
    <source>
        <dbReference type="ARBA" id="ARBA00004141"/>
    </source>
</evidence>
<dbReference type="GO" id="GO:0016020">
    <property type="term" value="C:membrane"/>
    <property type="evidence" value="ECO:0007669"/>
    <property type="project" value="UniProtKB-SubCell"/>
</dbReference>
<dbReference type="RefSeq" id="WP_167670317.1">
    <property type="nucleotide sequence ID" value="NZ_FMTT01000051.1"/>
</dbReference>
<keyword evidence="2 5" id="KW-0812">Transmembrane</keyword>
<organism evidence="7 8">
    <name type="scientific">Paenibacillus tianmuensis</name>
    <dbReference type="NCBI Taxonomy" id="624147"/>
    <lineage>
        <taxon>Bacteria</taxon>
        <taxon>Bacillati</taxon>
        <taxon>Bacillota</taxon>
        <taxon>Bacilli</taxon>
        <taxon>Bacillales</taxon>
        <taxon>Paenibacillaceae</taxon>
        <taxon>Paenibacillus</taxon>
    </lineage>
</organism>
<evidence type="ECO:0000313" key="7">
    <source>
        <dbReference type="EMBL" id="SCW80383.1"/>
    </source>
</evidence>
<reference evidence="8" key="1">
    <citation type="submission" date="2016-10" db="EMBL/GenBank/DDBJ databases">
        <authorList>
            <person name="Varghese N."/>
            <person name="Submissions S."/>
        </authorList>
    </citation>
    <scope>NUCLEOTIDE SEQUENCE [LARGE SCALE GENOMIC DNA]</scope>
    <source>
        <strain evidence="8">CGMCC 1.8946</strain>
    </source>
</reference>
<evidence type="ECO:0000313" key="8">
    <source>
        <dbReference type="Proteomes" id="UP000198601"/>
    </source>
</evidence>
<protein>
    <submittedName>
        <fullName evidence="7">RDD family protein</fullName>
    </submittedName>
</protein>
<dbReference type="AlphaFoldDB" id="A0A1G4TG30"/>
<feature type="domain" description="RDD" evidence="6">
    <location>
        <begin position="19"/>
        <end position="96"/>
    </location>
</feature>
<proteinExistence type="predicted"/>
<dbReference type="InterPro" id="IPR010432">
    <property type="entry name" value="RDD"/>
</dbReference>
<feature type="transmembrane region" description="Helical" evidence="5">
    <location>
        <begin position="58"/>
        <end position="78"/>
    </location>
</feature>
<dbReference type="Pfam" id="PF06271">
    <property type="entry name" value="RDD"/>
    <property type="match status" value="1"/>
</dbReference>
<evidence type="ECO:0000259" key="6">
    <source>
        <dbReference type="Pfam" id="PF06271"/>
    </source>
</evidence>
<evidence type="ECO:0000256" key="5">
    <source>
        <dbReference type="SAM" id="Phobius"/>
    </source>
</evidence>
<sequence>MINIDSLAENASNGSPPAPRPWIRFWARSFDFYTFSITVGFLWALIDIESLDNVNNTLLSILLTFSWLFVEGACLAIFGTTLGKWMLKITILKSSRTEIINVPSVSAQ</sequence>
<keyword evidence="4 5" id="KW-0472">Membrane</keyword>
<evidence type="ECO:0000256" key="4">
    <source>
        <dbReference type="ARBA" id="ARBA00023136"/>
    </source>
</evidence>
<accession>A0A1G4TG30</accession>